<dbReference type="EMBL" id="CATNWA010007150">
    <property type="protein sequence ID" value="CAI9553482.1"/>
    <property type="molecule type" value="Genomic_DNA"/>
</dbReference>
<accession>A0ABN9C0G1</accession>
<protein>
    <recommendedName>
        <fullName evidence="2">Phospholipase C-beta C-terminal domain-containing protein</fullName>
    </recommendedName>
</protein>
<feature type="compositionally biased region" description="Basic and acidic residues" evidence="1">
    <location>
        <begin position="193"/>
        <end position="206"/>
    </location>
</feature>
<comment type="caution">
    <text evidence="3">The sequence shown here is derived from an EMBL/GenBank/DDBJ whole genome shotgun (WGS) entry which is preliminary data.</text>
</comment>
<feature type="region of interest" description="Disordered" evidence="1">
    <location>
        <begin position="112"/>
        <end position="138"/>
    </location>
</feature>
<reference evidence="3" key="1">
    <citation type="submission" date="2023-05" db="EMBL/GenBank/DDBJ databases">
        <authorList>
            <person name="Stuckert A."/>
        </authorList>
    </citation>
    <scope>NUCLEOTIDE SEQUENCE</scope>
</reference>
<proteinExistence type="predicted"/>
<evidence type="ECO:0000313" key="4">
    <source>
        <dbReference type="Proteomes" id="UP001162483"/>
    </source>
</evidence>
<feature type="non-terminal residue" evidence="3">
    <location>
        <position position="275"/>
    </location>
</feature>
<dbReference type="InterPro" id="IPR014815">
    <property type="entry name" value="PLC-beta_C"/>
</dbReference>
<evidence type="ECO:0000256" key="1">
    <source>
        <dbReference type="SAM" id="MobiDB-lite"/>
    </source>
</evidence>
<evidence type="ECO:0000259" key="2">
    <source>
        <dbReference type="Pfam" id="PF08703"/>
    </source>
</evidence>
<feature type="region of interest" description="Disordered" evidence="1">
    <location>
        <begin position="193"/>
        <end position="275"/>
    </location>
</feature>
<keyword evidence="4" id="KW-1185">Reference proteome</keyword>
<organism evidence="3 4">
    <name type="scientific">Staurois parvus</name>
    <dbReference type="NCBI Taxonomy" id="386267"/>
    <lineage>
        <taxon>Eukaryota</taxon>
        <taxon>Metazoa</taxon>
        <taxon>Chordata</taxon>
        <taxon>Craniata</taxon>
        <taxon>Vertebrata</taxon>
        <taxon>Euteleostomi</taxon>
        <taxon>Amphibia</taxon>
        <taxon>Batrachia</taxon>
        <taxon>Anura</taxon>
        <taxon>Neobatrachia</taxon>
        <taxon>Ranoidea</taxon>
        <taxon>Ranidae</taxon>
        <taxon>Staurois</taxon>
    </lineage>
</organism>
<gene>
    <name evidence="3" type="ORF">SPARVUS_LOCUS4048898</name>
</gene>
<feature type="compositionally biased region" description="Basic and acidic residues" evidence="1">
    <location>
        <begin position="114"/>
        <end position="138"/>
    </location>
</feature>
<sequence length="275" mass="31682">MEEELMHAYEEFNESIWKKREQHSTDQFSKLLELAQERQATELKVLKESTDSDTKLMKKKLETKRLERLEAMSKNTMDKAAQERLKKEINNSHIQEVVQVLQMVSDKWNNQQQKLEEKQTEGLQKIREKGEQTQKDLQQEYQEKLKSMEGEVAEQIHNCMAPLFPAEAKSLKKEPMTCAHMWEFLFARHEKVDSSAENGQKETKTEEEPEKEAEGETLPNDPPIEPTSKDPSDVEKSKDDTPCSDVSAQESPSKPEEEAKGCGGKGSFRSGLYTM</sequence>
<feature type="domain" description="Phospholipase C-beta C-terminal" evidence="2">
    <location>
        <begin position="1"/>
        <end position="167"/>
    </location>
</feature>
<feature type="compositionally biased region" description="Basic and acidic residues" evidence="1">
    <location>
        <begin position="227"/>
        <end position="241"/>
    </location>
</feature>
<evidence type="ECO:0000313" key="3">
    <source>
        <dbReference type="EMBL" id="CAI9553482.1"/>
    </source>
</evidence>
<dbReference type="Gene3D" id="1.20.1230.10">
    <property type="entry name" value="Phospholipase C beta, distal C-terminal domain"/>
    <property type="match status" value="1"/>
</dbReference>
<dbReference type="InterPro" id="IPR042531">
    <property type="entry name" value="PLC-beta_C_sf"/>
</dbReference>
<dbReference type="Pfam" id="PF08703">
    <property type="entry name" value="PLC-beta_C"/>
    <property type="match status" value="1"/>
</dbReference>
<name>A0ABN9C0G1_9NEOB</name>
<dbReference type="Proteomes" id="UP001162483">
    <property type="component" value="Unassembled WGS sequence"/>
</dbReference>
<dbReference type="SUPFAM" id="SSF69989">
    <property type="entry name" value="C-terminal domain of PLC-beta"/>
    <property type="match status" value="1"/>
</dbReference>